<keyword evidence="2 4" id="KW-0547">Nucleotide-binding</keyword>
<dbReference type="InterPro" id="IPR037171">
    <property type="entry name" value="NagB/RpiA_transferase-like"/>
</dbReference>
<feature type="binding site" evidence="4">
    <location>
        <position position="56"/>
    </location>
    <ligand>
        <name>substrate</name>
    </ligand>
</feature>
<dbReference type="EC" id="6.3.3.2" evidence="5"/>
<keyword evidence="5" id="KW-0479">Metal-binding</keyword>
<comment type="cofactor">
    <cofactor evidence="5">
        <name>Mg(2+)</name>
        <dbReference type="ChEBI" id="CHEBI:18420"/>
    </cofactor>
</comment>
<comment type="catalytic activity">
    <reaction evidence="5">
        <text>(6S)-5-formyl-5,6,7,8-tetrahydrofolate + ATP = (6R)-5,10-methenyltetrahydrofolate + ADP + phosphate</text>
        <dbReference type="Rhea" id="RHEA:10488"/>
        <dbReference type="ChEBI" id="CHEBI:30616"/>
        <dbReference type="ChEBI" id="CHEBI:43474"/>
        <dbReference type="ChEBI" id="CHEBI:57455"/>
        <dbReference type="ChEBI" id="CHEBI:57457"/>
        <dbReference type="ChEBI" id="CHEBI:456216"/>
        <dbReference type="EC" id="6.3.3.2"/>
    </reaction>
</comment>
<reference evidence="6" key="2">
    <citation type="submission" date="2020-09" db="EMBL/GenBank/DDBJ databases">
        <authorList>
            <person name="Sun Q."/>
            <person name="Zhou Y."/>
        </authorList>
    </citation>
    <scope>NUCLEOTIDE SEQUENCE</scope>
    <source>
        <strain evidence="6">CGMCC 1.15880</strain>
    </source>
</reference>
<evidence type="ECO:0000313" key="7">
    <source>
        <dbReference type="Proteomes" id="UP000628017"/>
    </source>
</evidence>
<evidence type="ECO:0000256" key="5">
    <source>
        <dbReference type="RuleBase" id="RU361279"/>
    </source>
</evidence>
<keyword evidence="3 4" id="KW-0067">ATP-binding</keyword>
<dbReference type="GO" id="GO:0046872">
    <property type="term" value="F:metal ion binding"/>
    <property type="evidence" value="ECO:0007669"/>
    <property type="project" value="UniProtKB-KW"/>
</dbReference>
<dbReference type="PANTHER" id="PTHR23407">
    <property type="entry name" value="ATPASE INHIBITOR/5-FORMYLTETRAHYDROFOLATE CYCLO-LIGASE"/>
    <property type="match status" value="1"/>
</dbReference>
<dbReference type="InterPro" id="IPR024185">
    <property type="entry name" value="FTHF_cligase-like_sf"/>
</dbReference>
<evidence type="ECO:0000256" key="3">
    <source>
        <dbReference type="ARBA" id="ARBA00022840"/>
    </source>
</evidence>
<dbReference type="GO" id="GO:0005524">
    <property type="term" value="F:ATP binding"/>
    <property type="evidence" value="ECO:0007669"/>
    <property type="project" value="UniProtKB-KW"/>
</dbReference>
<dbReference type="PANTHER" id="PTHR23407:SF1">
    <property type="entry name" value="5-FORMYLTETRAHYDROFOLATE CYCLO-LIGASE"/>
    <property type="match status" value="1"/>
</dbReference>
<dbReference type="GO" id="GO:0030272">
    <property type="term" value="F:5-formyltetrahydrofolate cyclo-ligase activity"/>
    <property type="evidence" value="ECO:0007669"/>
    <property type="project" value="UniProtKB-EC"/>
</dbReference>
<comment type="similarity">
    <text evidence="1 5">Belongs to the 5-formyltetrahydrofolate cyclo-ligase family.</text>
</comment>
<evidence type="ECO:0000256" key="4">
    <source>
        <dbReference type="PIRSR" id="PIRSR006806-1"/>
    </source>
</evidence>
<dbReference type="NCBIfam" id="TIGR02727">
    <property type="entry name" value="MTHFS_bact"/>
    <property type="match status" value="1"/>
</dbReference>
<dbReference type="SUPFAM" id="SSF100950">
    <property type="entry name" value="NagB/RpiA/CoA transferase-like"/>
    <property type="match status" value="1"/>
</dbReference>
<sequence>MDISQIKAEARKAAFATRSGVHNTGLDGAANENLLEEIARYPEAEIISAYMAMRTEIDPTPAMKDLHAQGKKLCVPVIDAQGQPLAFVEWAPDCEMVEGTFGALVPAAGARLQPDLVISPLLTFDSRGYRLGYGGGFYDRTFEALRAEKPVVGIGFAYSAQHVSEVPVEPTDYRLDAVVTESEILRF</sequence>
<feature type="binding site" evidence="4">
    <location>
        <begin position="130"/>
        <end position="138"/>
    </location>
    <ligand>
        <name>ATP</name>
        <dbReference type="ChEBI" id="CHEBI:30616"/>
    </ligand>
</feature>
<dbReference type="EMBL" id="BMKA01000005">
    <property type="protein sequence ID" value="GGA28608.1"/>
    <property type="molecule type" value="Genomic_DNA"/>
</dbReference>
<dbReference type="InterPro" id="IPR002698">
    <property type="entry name" value="FTHF_cligase"/>
</dbReference>
<protein>
    <recommendedName>
        <fullName evidence="5">5-formyltetrahydrofolate cyclo-ligase</fullName>
        <ecNumber evidence="5">6.3.3.2</ecNumber>
    </recommendedName>
</protein>
<evidence type="ECO:0000313" key="6">
    <source>
        <dbReference type="EMBL" id="GGA28608.1"/>
    </source>
</evidence>
<accession>A0A916R0P1</accession>
<dbReference type="RefSeq" id="WP_188677735.1">
    <property type="nucleotide sequence ID" value="NZ_BMKA01000005.1"/>
</dbReference>
<dbReference type="GO" id="GO:0035999">
    <property type="term" value="P:tetrahydrofolate interconversion"/>
    <property type="evidence" value="ECO:0007669"/>
    <property type="project" value="TreeGrafter"/>
</dbReference>
<dbReference type="AlphaFoldDB" id="A0A916R0P1"/>
<evidence type="ECO:0000256" key="2">
    <source>
        <dbReference type="ARBA" id="ARBA00022741"/>
    </source>
</evidence>
<proteinExistence type="inferred from homology"/>
<keyword evidence="7" id="KW-1185">Reference proteome</keyword>
<evidence type="ECO:0000256" key="1">
    <source>
        <dbReference type="ARBA" id="ARBA00010638"/>
    </source>
</evidence>
<comment type="caution">
    <text evidence="6">The sequence shown here is derived from an EMBL/GenBank/DDBJ whole genome shotgun (WGS) entry which is preliminary data.</text>
</comment>
<reference evidence="6" key="1">
    <citation type="journal article" date="2014" name="Int. J. Syst. Evol. Microbiol.">
        <title>Complete genome sequence of Corynebacterium casei LMG S-19264T (=DSM 44701T), isolated from a smear-ripened cheese.</title>
        <authorList>
            <consortium name="US DOE Joint Genome Institute (JGI-PGF)"/>
            <person name="Walter F."/>
            <person name="Albersmeier A."/>
            <person name="Kalinowski J."/>
            <person name="Ruckert C."/>
        </authorList>
    </citation>
    <scope>NUCLEOTIDE SEQUENCE</scope>
    <source>
        <strain evidence="6">CGMCC 1.15880</strain>
    </source>
</reference>
<dbReference type="Gene3D" id="3.40.50.10420">
    <property type="entry name" value="NagB/RpiA/CoA transferase-like"/>
    <property type="match status" value="1"/>
</dbReference>
<dbReference type="PIRSF" id="PIRSF006806">
    <property type="entry name" value="FTHF_cligase"/>
    <property type="match status" value="1"/>
</dbReference>
<dbReference type="Pfam" id="PF01812">
    <property type="entry name" value="5-FTHF_cyc-lig"/>
    <property type="match status" value="1"/>
</dbReference>
<feature type="binding site" evidence="4">
    <location>
        <begin position="7"/>
        <end position="11"/>
    </location>
    <ligand>
        <name>ATP</name>
        <dbReference type="ChEBI" id="CHEBI:30616"/>
    </ligand>
</feature>
<keyword evidence="5" id="KW-0460">Magnesium</keyword>
<dbReference type="GO" id="GO:0009396">
    <property type="term" value="P:folic acid-containing compound biosynthetic process"/>
    <property type="evidence" value="ECO:0007669"/>
    <property type="project" value="TreeGrafter"/>
</dbReference>
<gene>
    <name evidence="6" type="ORF">GCM10011498_32170</name>
</gene>
<dbReference type="Proteomes" id="UP000628017">
    <property type="component" value="Unassembled WGS sequence"/>
</dbReference>
<name>A0A916R0P1_9RHOB</name>
<feature type="binding site" evidence="4">
    <location>
        <position position="51"/>
    </location>
    <ligand>
        <name>substrate</name>
    </ligand>
</feature>
<organism evidence="6 7">
    <name type="scientific">Neptunicoccus cionae</name>
    <dbReference type="NCBI Taxonomy" id="2035344"/>
    <lineage>
        <taxon>Bacteria</taxon>
        <taxon>Pseudomonadati</taxon>
        <taxon>Pseudomonadota</taxon>
        <taxon>Alphaproteobacteria</taxon>
        <taxon>Rhodobacterales</taxon>
        <taxon>Paracoccaceae</taxon>
        <taxon>Neptunicoccus</taxon>
    </lineage>
</organism>